<sequence>MFHVRSLLRLFDRPRPARSAQEPAVGLTAGSSAESQPTSGLLTVELAAKAAAPTTATLRVFVGAAATPAFEKPLSFGPQELRTWVAIHGHLVANGPLAVRLELADAAGAVLAQTRLTLKVRNEGELAEITRRSLTSRGVALVVDELDARLYDYADDSLAAWYDRSPEAIEAHLKMLGDTGQASPEEVEALRQFTRDGFMVVPGVVDEDLLSRLNAALDDAVAKKVEGYEWGVSQRLHNLHLQYPAIRELWLHAKVIRMLRLIFGAAGRPCQSLTYVFGSQQEHHQDTIHLTSFPAGRMCGVWTALEDVQPDSGELVVFPGSHRLPRVYMKDAGIPKVGEDWSQFGETVTPLWTRLLDNKFRREVYRPKAGTVLIWHENLMHAGSMRLDMSKSRRSIVGHYFAEGAVVYYDSSGMPGVLYEGELPA</sequence>
<dbReference type="Proteomes" id="UP000249254">
    <property type="component" value="Unassembled WGS sequence"/>
</dbReference>
<dbReference type="GO" id="GO:0016706">
    <property type="term" value="F:2-oxoglutarate-dependent dioxygenase activity"/>
    <property type="evidence" value="ECO:0007669"/>
    <property type="project" value="UniProtKB-ARBA"/>
</dbReference>
<dbReference type="GO" id="GO:0005506">
    <property type="term" value="F:iron ion binding"/>
    <property type="evidence" value="ECO:0007669"/>
    <property type="project" value="UniProtKB-ARBA"/>
</dbReference>
<comment type="caution">
    <text evidence="2">The sequence shown here is derived from an EMBL/GenBank/DDBJ whole genome shotgun (WGS) entry which is preliminary data.</text>
</comment>
<name>A0A328AKM8_9CAUL</name>
<dbReference type="AlphaFoldDB" id="A0A328AKM8"/>
<dbReference type="InterPro" id="IPR008775">
    <property type="entry name" value="Phytyl_CoA_dOase-like"/>
</dbReference>
<proteinExistence type="predicted"/>
<gene>
    <name evidence="2" type="ORF">DJ017_02230</name>
</gene>
<reference evidence="3" key="1">
    <citation type="submission" date="2018-05" db="EMBL/GenBank/DDBJ databases">
        <authorList>
            <person name="Li X."/>
        </authorList>
    </citation>
    <scope>NUCLEOTIDE SEQUENCE [LARGE SCALE GENOMIC DNA]</scope>
    <source>
        <strain evidence="3">LX32</strain>
    </source>
</reference>
<dbReference type="SUPFAM" id="SSF51197">
    <property type="entry name" value="Clavaminate synthase-like"/>
    <property type="match status" value="1"/>
</dbReference>
<keyword evidence="3" id="KW-1185">Reference proteome</keyword>
<dbReference type="Pfam" id="PF05721">
    <property type="entry name" value="PhyH"/>
    <property type="match status" value="1"/>
</dbReference>
<comment type="cofactor">
    <cofactor evidence="1">
        <name>Fe(2+)</name>
        <dbReference type="ChEBI" id="CHEBI:29033"/>
    </cofactor>
</comment>
<evidence type="ECO:0000256" key="1">
    <source>
        <dbReference type="ARBA" id="ARBA00001954"/>
    </source>
</evidence>
<evidence type="ECO:0000313" key="3">
    <source>
        <dbReference type="Proteomes" id="UP000249254"/>
    </source>
</evidence>
<evidence type="ECO:0008006" key="4">
    <source>
        <dbReference type="Google" id="ProtNLM"/>
    </source>
</evidence>
<dbReference type="PANTHER" id="PTHR20883">
    <property type="entry name" value="PHYTANOYL-COA DIOXYGENASE DOMAIN CONTAINING 1"/>
    <property type="match status" value="1"/>
</dbReference>
<dbReference type="EMBL" id="QFYQ01000001">
    <property type="protein sequence ID" value="RAK53428.1"/>
    <property type="molecule type" value="Genomic_DNA"/>
</dbReference>
<dbReference type="Gene3D" id="2.60.120.620">
    <property type="entry name" value="q2cbj1_9rhob like domain"/>
    <property type="match status" value="1"/>
</dbReference>
<accession>A0A328AKM8</accession>
<evidence type="ECO:0000313" key="2">
    <source>
        <dbReference type="EMBL" id="RAK53428.1"/>
    </source>
</evidence>
<dbReference type="OrthoDB" id="547161at2"/>
<organism evidence="2 3">
    <name type="scientific">Phenylobacterium soli</name>
    <dbReference type="NCBI Taxonomy" id="2170551"/>
    <lineage>
        <taxon>Bacteria</taxon>
        <taxon>Pseudomonadati</taxon>
        <taxon>Pseudomonadota</taxon>
        <taxon>Alphaproteobacteria</taxon>
        <taxon>Caulobacterales</taxon>
        <taxon>Caulobacteraceae</taxon>
        <taxon>Phenylobacterium</taxon>
    </lineage>
</organism>
<dbReference type="PANTHER" id="PTHR20883:SF48">
    <property type="entry name" value="ECTOINE DIOXYGENASE"/>
    <property type="match status" value="1"/>
</dbReference>
<protein>
    <recommendedName>
        <fullName evidence="4">Phytanoyl-CoA dioxygenase</fullName>
    </recommendedName>
</protein>